<keyword evidence="3" id="KW-1185">Reference proteome</keyword>
<organism evidence="2 3">
    <name type="scientific">Paenibacillus alginolyticus</name>
    <dbReference type="NCBI Taxonomy" id="59839"/>
    <lineage>
        <taxon>Bacteria</taxon>
        <taxon>Bacillati</taxon>
        <taxon>Bacillota</taxon>
        <taxon>Bacilli</taxon>
        <taxon>Bacillales</taxon>
        <taxon>Paenibacillaceae</taxon>
        <taxon>Paenibacillus</taxon>
    </lineage>
</organism>
<evidence type="ECO:0000313" key="2">
    <source>
        <dbReference type="EMBL" id="MCY9693892.1"/>
    </source>
</evidence>
<dbReference type="SUPFAM" id="SSF54593">
    <property type="entry name" value="Glyoxalase/Bleomycin resistance protein/Dihydroxybiphenyl dioxygenase"/>
    <property type="match status" value="1"/>
</dbReference>
<proteinExistence type="predicted"/>
<dbReference type="InterPro" id="IPR028973">
    <property type="entry name" value="PhnB-like"/>
</dbReference>
<dbReference type="Gene3D" id="3.10.180.10">
    <property type="entry name" value="2,3-Dihydroxybiphenyl 1,2-Dioxygenase, domain 1"/>
    <property type="match status" value="1"/>
</dbReference>
<protein>
    <submittedName>
        <fullName evidence="2">VOC family protein</fullName>
    </submittedName>
</protein>
<dbReference type="EMBL" id="JAMDMX010000042">
    <property type="protein sequence ID" value="MCY9693892.1"/>
    <property type="molecule type" value="Genomic_DNA"/>
</dbReference>
<dbReference type="Proteomes" id="UP001527099">
    <property type="component" value="Unassembled WGS sequence"/>
</dbReference>
<dbReference type="RefSeq" id="WP_029198205.1">
    <property type="nucleotide sequence ID" value="NZ_JAMDMW010000034.1"/>
</dbReference>
<reference evidence="2 3" key="1">
    <citation type="submission" date="2022-05" db="EMBL/GenBank/DDBJ databases">
        <title>Genome Sequencing of Bee-Associated Microbes.</title>
        <authorList>
            <person name="Dunlap C."/>
        </authorList>
    </citation>
    <scope>NUCLEOTIDE SEQUENCE [LARGE SCALE GENOMIC DNA]</scope>
    <source>
        <strain evidence="2 3">NRRL B-14421</strain>
    </source>
</reference>
<sequence>MATLTPYIYSSDARKQADFYVRALGGELVSFRTFADMPDADESIKDRVMHLELQALGLRFFMADSGTDTVDRGHGLDLTLAFKSEEEARRIFDGLSEGGIVKMPFQRMFWGTMFGRLEDPFGVIWQIATES</sequence>
<dbReference type="PANTHER" id="PTHR33990:SF1">
    <property type="entry name" value="PROTEIN YJDN"/>
    <property type="match status" value="1"/>
</dbReference>
<dbReference type="PANTHER" id="PTHR33990">
    <property type="entry name" value="PROTEIN YJDN-RELATED"/>
    <property type="match status" value="1"/>
</dbReference>
<accession>A0ABT4GCH3</accession>
<dbReference type="Pfam" id="PF06983">
    <property type="entry name" value="3-dmu-9_3-mt"/>
    <property type="match status" value="1"/>
</dbReference>
<dbReference type="InterPro" id="IPR029068">
    <property type="entry name" value="Glyas_Bleomycin-R_OHBP_Dase"/>
</dbReference>
<gene>
    <name evidence="2" type="ORF">M5X19_13420</name>
</gene>
<evidence type="ECO:0000259" key="1">
    <source>
        <dbReference type="Pfam" id="PF06983"/>
    </source>
</evidence>
<dbReference type="CDD" id="cd06588">
    <property type="entry name" value="PhnB_like"/>
    <property type="match status" value="1"/>
</dbReference>
<comment type="caution">
    <text evidence="2">The sequence shown here is derived from an EMBL/GenBank/DDBJ whole genome shotgun (WGS) entry which is preliminary data.</text>
</comment>
<feature type="domain" description="PhnB-like" evidence="1">
    <location>
        <begin position="8"/>
        <end position="127"/>
    </location>
</feature>
<evidence type="ECO:0000313" key="3">
    <source>
        <dbReference type="Proteomes" id="UP001527099"/>
    </source>
</evidence>
<name>A0ABT4GCH3_9BACL</name>